<evidence type="ECO:0000313" key="12">
    <source>
        <dbReference type="Proteomes" id="UP001501237"/>
    </source>
</evidence>
<evidence type="ECO:0000256" key="7">
    <source>
        <dbReference type="ARBA" id="ARBA00047899"/>
    </source>
</evidence>
<feature type="domain" description="Protein kinase" evidence="10">
    <location>
        <begin position="18"/>
        <end position="264"/>
    </location>
</feature>
<dbReference type="PANTHER" id="PTHR24361">
    <property type="entry name" value="MITOGEN-ACTIVATED KINASE KINASE KINASE"/>
    <property type="match status" value="1"/>
</dbReference>
<name>A0ABP6QK74_9ACTN</name>
<dbReference type="EC" id="2.7.11.1" evidence="1"/>
<evidence type="ECO:0000256" key="9">
    <source>
        <dbReference type="SAM" id="MobiDB-lite"/>
    </source>
</evidence>
<evidence type="ECO:0000313" key="11">
    <source>
        <dbReference type="EMBL" id="GAA3234145.1"/>
    </source>
</evidence>
<dbReference type="Gene3D" id="2.50.20.20">
    <property type="match status" value="1"/>
</dbReference>
<evidence type="ECO:0000256" key="5">
    <source>
        <dbReference type="ARBA" id="ARBA00022777"/>
    </source>
</evidence>
<feature type="compositionally biased region" description="Low complexity" evidence="9">
    <location>
        <begin position="282"/>
        <end position="304"/>
    </location>
</feature>
<organism evidence="11 12">
    <name type="scientific">Actinocorallia longicatena</name>
    <dbReference type="NCBI Taxonomy" id="111803"/>
    <lineage>
        <taxon>Bacteria</taxon>
        <taxon>Bacillati</taxon>
        <taxon>Actinomycetota</taxon>
        <taxon>Actinomycetes</taxon>
        <taxon>Streptosporangiales</taxon>
        <taxon>Thermomonosporaceae</taxon>
        <taxon>Actinocorallia</taxon>
    </lineage>
</organism>
<dbReference type="InterPro" id="IPR000719">
    <property type="entry name" value="Prot_kinase_dom"/>
</dbReference>
<protein>
    <recommendedName>
        <fullName evidence="1">non-specific serine/threonine protein kinase</fullName>
        <ecNumber evidence="1">2.7.11.1</ecNumber>
    </recommendedName>
</protein>
<dbReference type="Proteomes" id="UP001501237">
    <property type="component" value="Unassembled WGS sequence"/>
</dbReference>
<dbReference type="SMART" id="SM00220">
    <property type="entry name" value="S_TKc"/>
    <property type="match status" value="1"/>
</dbReference>
<keyword evidence="12" id="KW-1185">Reference proteome</keyword>
<dbReference type="InterPro" id="IPR011009">
    <property type="entry name" value="Kinase-like_dom_sf"/>
</dbReference>
<dbReference type="CDD" id="cd14014">
    <property type="entry name" value="STKc_PknB_like"/>
    <property type="match status" value="1"/>
</dbReference>
<evidence type="ECO:0000256" key="8">
    <source>
        <dbReference type="ARBA" id="ARBA00048679"/>
    </source>
</evidence>
<keyword evidence="6" id="KW-0067">ATP-binding</keyword>
<dbReference type="Pfam" id="PF00069">
    <property type="entry name" value="Pkinase"/>
    <property type="match status" value="1"/>
</dbReference>
<evidence type="ECO:0000256" key="6">
    <source>
        <dbReference type="ARBA" id="ARBA00022840"/>
    </source>
</evidence>
<keyword evidence="3" id="KW-0808">Transferase</keyword>
<evidence type="ECO:0000256" key="4">
    <source>
        <dbReference type="ARBA" id="ARBA00022741"/>
    </source>
</evidence>
<keyword evidence="5" id="KW-0418">Kinase</keyword>
<gene>
    <name evidence="11" type="ORF">GCM10010468_67060</name>
</gene>
<accession>A0ABP6QK74</accession>
<comment type="catalytic activity">
    <reaction evidence="7">
        <text>L-threonyl-[protein] + ATP = O-phospho-L-threonyl-[protein] + ADP + H(+)</text>
        <dbReference type="Rhea" id="RHEA:46608"/>
        <dbReference type="Rhea" id="RHEA-COMP:11060"/>
        <dbReference type="Rhea" id="RHEA-COMP:11605"/>
        <dbReference type="ChEBI" id="CHEBI:15378"/>
        <dbReference type="ChEBI" id="CHEBI:30013"/>
        <dbReference type="ChEBI" id="CHEBI:30616"/>
        <dbReference type="ChEBI" id="CHEBI:61977"/>
        <dbReference type="ChEBI" id="CHEBI:456216"/>
        <dbReference type="EC" id="2.7.11.1"/>
    </reaction>
</comment>
<evidence type="ECO:0000259" key="10">
    <source>
        <dbReference type="PROSITE" id="PS50011"/>
    </source>
</evidence>
<proteinExistence type="predicted"/>
<sequence length="562" mass="58287">MGGMERLDVAEGWAVPGFALVRELGTDGSGRQVLAMDEMTKTQVTIRYLSAAVSRDDAFQQRITWLSQLEDDNLVQVYELIENGGEAAIVAEYFDGVPLRRLLGDPLDAESAVVVLSDVLFGLAAAHAKGIIHGDITPDRVQIAPDGRAKLADFCLAVPGGKGAPAGNPAYQAPERWQGSPQSAQADIYAATAVFVECLTGRPVFSGSANAIGKAHANSPIPVGDIPGPLRPLVLRGLAKEADKRPGGAADFLTELDEAVSPVFGADWEKRSRARVRELAHRAATAPAPTSSTPRAKVVSSAPASASSSRRPLMLAAGGLVAVGVVAAAVYGAKNKDAEAGPSPTMAITTAPVPPATGDPTTTPSPVTPVAELTGPDLADKISSAAAAKGYATISFRLISGRNVTTASGGVKIKGTDLKVNLTGPKPYLKRPAFVVGDYAYVQQGLKWQKLPLGAKAKGYGVLATQTRWGVSLDALTALLGASETFDRKGSRFIGTVPTPSGLSAIAPGYKKPKVGYELVMGSGSLPKQLKITITAAGKPRISLTTVYGGWGAKQTIKAPTK</sequence>
<dbReference type="PROSITE" id="PS50011">
    <property type="entry name" value="PROTEIN_KINASE_DOM"/>
    <property type="match status" value="1"/>
</dbReference>
<keyword evidence="2" id="KW-0723">Serine/threonine-protein kinase</keyword>
<comment type="catalytic activity">
    <reaction evidence="8">
        <text>L-seryl-[protein] + ATP = O-phospho-L-seryl-[protein] + ADP + H(+)</text>
        <dbReference type="Rhea" id="RHEA:17989"/>
        <dbReference type="Rhea" id="RHEA-COMP:9863"/>
        <dbReference type="Rhea" id="RHEA-COMP:11604"/>
        <dbReference type="ChEBI" id="CHEBI:15378"/>
        <dbReference type="ChEBI" id="CHEBI:29999"/>
        <dbReference type="ChEBI" id="CHEBI:30616"/>
        <dbReference type="ChEBI" id="CHEBI:83421"/>
        <dbReference type="ChEBI" id="CHEBI:456216"/>
        <dbReference type="EC" id="2.7.11.1"/>
    </reaction>
</comment>
<feature type="region of interest" description="Disordered" evidence="9">
    <location>
        <begin position="279"/>
        <end position="304"/>
    </location>
</feature>
<dbReference type="EMBL" id="BAAAUV010000026">
    <property type="protein sequence ID" value="GAA3234145.1"/>
    <property type="molecule type" value="Genomic_DNA"/>
</dbReference>
<evidence type="ECO:0000256" key="2">
    <source>
        <dbReference type="ARBA" id="ARBA00022527"/>
    </source>
</evidence>
<dbReference type="Gene3D" id="1.10.510.10">
    <property type="entry name" value="Transferase(Phosphotransferase) domain 1"/>
    <property type="match status" value="1"/>
</dbReference>
<keyword evidence="4" id="KW-0547">Nucleotide-binding</keyword>
<dbReference type="InterPro" id="IPR053235">
    <property type="entry name" value="Ser_Thr_kinase"/>
</dbReference>
<dbReference type="SUPFAM" id="SSF56112">
    <property type="entry name" value="Protein kinase-like (PK-like)"/>
    <property type="match status" value="1"/>
</dbReference>
<dbReference type="Gene3D" id="3.30.200.20">
    <property type="entry name" value="Phosphorylase Kinase, domain 1"/>
    <property type="match status" value="1"/>
</dbReference>
<comment type="caution">
    <text evidence="11">The sequence shown here is derived from an EMBL/GenBank/DDBJ whole genome shotgun (WGS) entry which is preliminary data.</text>
</comment>
<evidence type="ECO:0000256" key="3">
    <source>
        <dbReference type="ARBA" id="ARBA00022679"/>
    </source>
</evidence>
<reference evidence="12" key="1">
    <citation type="journal article" date="2019" name="Int. J. Syst. Evol. Microbiol.">
        <title>The Global Catalogue of Microorganisms (GCM) 10K type strain sequencing project: providing services to taxonomists for standard genome sequencing and annotation.</title>
        <authorList>
            <consortium name="The Broad Institute Genomics Platform"/>
            <consortium name="The Broad Institute Genome Sequencing Center for Infectious Disease"/>
            <person name="Wu L."/>
            <person name="Ma J."/>
        </authorList>
    </citation>
    <scope>NUCLEOTIDE SEQUENCE [LARGE SCALE GENOMIC DNA]</scope>
    <source>
        <strain evidence="12">JCM 9377</strain>
    </source>
</reference>
<evidence type="ECO:0000256" key="1">
    <source>
        <dbReference type="ARBA" id="ARBA00012513"/>
    </source>
</evidence>
<dbReference type="PANTHER" id="PTHR24361:SF433">
    <property type="entry name" value="PROTEIN KINASE DOMAIN-CONTAINING PROTEIN"/>
    <property type="match status" value="1"/>
</dbReference>